<evidence type="ECO:0000259" key="2">
    <source>
        <dbReference type="Pfam" id="PF13086"/>
    </source>
</evidence>
<dbReference type="InterPro" id="IPR041677">
    <property type="entry name" value="DNA2/NAM7_AAA_11"/>
</dbReference>
<evidence type="ECO:0000256" key="1">
    <source>
        <dbReference type="SAM" id="MobiDB-lite"/>
    </source>
</evidence>
<dbReference type="Pfam" id="PF23576">
    <property type="entry name" value="SEN1_barrel"/>
    <property type="match status" value="1"/>
</dbReference>
<keyword evidence="4" id="KW-0378">Hydrolase</keyword>
<proteinExistence type="predicted"/>
<dbReference type="InterPro" id="IPR027417">
    <property type="entry name" value="P-loop_NTPase"/>
</dbReference>
<dbReference type="Proteomes" id="UP001454036">
    <property type="component" value="Unassembled WGS sequence"/>
</dbReference>
<dbReference type="CDD" id="cd18042">
    <property type="entry name" value="DEXXQc_SETX"/>
    <property type="match status" value="1"/>
</dbReference>
<sequence>MTSIRLLELLPFIFKRICRNTKALVENVATLTWLRDLMDWGNSSLPAVVRYWKLAVASLLDQLKSSFGQKIAVKVKTIEKLISSENVAVGEIIQEIEHLSISLVDEGSFAVKKPNSNMKLLVSSNFVQNDICSVEGKNPSLEEDKVPSLVSEEFSYGDKGDVTEIKTNMIVLSDDEEEEVHSNQNIQPLTGLKGMTTRDEPKSVGPGMIEILDLEKVEPSGFTADISCADLNKETSASVHEEHSTQLCDRQRPVDHVKLISEDVDNLRRSNESSVKSSSLQHKPKLSSAEETVTLQVLSNKSESFIGSDKKQVDKSETLRKDAHCDVEDDAWEFSFFKSANRNQTLASKVSGPIPKRQLIQLDLPANNRTGNLRFDGRVKRFKPPRLDDWYKPILGLNFFATVGLVSGSDEVHQTATKLKEVPVSFRSPMEYIEVFRPLVLEEFKAQLQSSFQEMTSPDDLSCGSLSVMSIERIDDFHIVRCVHEESNSYVSGSLSENDLILLTKQPFQSLPQDVHIVGKIDKRDRDEKKKSSMLVVRIYLQNGCSRLNRARKSFVERSKWHVSRLMNITPQLREFQALSSIMEIPLITTILDPIKHTSDRHESRKDNLSRLSQPLQHVLKSAYNDSQLQAIGVAIGPFDWKMDFELSLIQGPPGTGKTRTIVAIVSSLLAFHQMSDHKRSTIGGSNSTNSPYTNSRPRISQSVAMARAWQDAALARQLNDEAGKCKESFTRSRVLICAQSNAAVDELVSRISSEGLYDNDGAVYKPYLVRVGNPKTIHPNSLPFFIDTLVDRRLAEEKKDACISRTDPGGDSLQCIRTTLEKLVDSIRFYEAKRSNLRDGVSDSGNLLDDEGVQEDDNKKFSDAELEAKLRVLYGKKKGLYKDLVTAQALERKAREESKSLRYKLRKSILKEAEVVVTTLSGCGGDLYGVCSESFSSHKFSSSTESSLFDAVVIDEAAQALEPATLIPLQLLKSKGTRCVMVGDPKQLPATVLSTTASKYLFQCSMFERLQRAGHPVVMLTQQVMLN</sequence>
<dbReference type="SUPFAM" id="SSF52540">
    <property type="entry name" value="P-loop containing nucleoside triphosphate hydrolases"/>
    <property type="match status" value="1"/>
</dbReference>
<dbReference type="AlphaFoldDB" id="A0AAV3PVG2"/>
<comment type="caution">
    <text evidence="4">The sequence shown here is derived from an EMBL/GenBank/DDBJ whole genome shotgun (WGS) entry which is preliminary data.</text>
</comment>
<feature type="region of interest" description="Disordered" evidence="1">
    <location>
        <begin position="267"/>
        <end position="290"/>
    </location>
</feature>
<evidence type="ECO:0000259" key="3">
    <source>
        <dbReference type="Pfam" id="PF23576"/>
    </source>
</evidence>
<feature type="domain" description="DNA2/NAM7 helicase helicase" evidence="2">
    <location>
        <begin position="624"/>
        <end position="995"/>
    </location>
</feature>
<keyword evidence="4" id="KW-0547">Nucleotide-binding</keyword>
<evidence type="ECO:0000313" key="4">
    <source>
        <dbReference type="EMBL" id="GAA0155071.1"/>
    </source>
</evidence>
<keyword evidence="4" id="KW-0067">ATP-binding</keyword>
<accession>A0AAV3PVG2</accession>
<gene>
    <name evidence="4" type="ORF">LIER_12891</name>
</gene>
<dbReference type="EMBL" id="BAABME010002534">
    <property type="protein sequence ID" value="GAA0155071.1"/>
    <property type="molecule type" value="Genomic_DNA"/>
</dbReference>
<dbReference type="Pfam" id="PF13086">
    <property type="entry name" value="AAA_11"/>
    <property type="match status" value="1"/>
</dbReference>
<feature type="domain" description="Helicase SEN1 beta-barrel" evidence="3">
    <location>
        <begin position="463"/>
        <end position="566"/>
    </location>
</feature>
<dbReference type="InterPro" id="IPR045055">
    <property type="entry name" value="DNA2/NAM7-like"/>
</dbReference>
<evidence type="ECO:0000313" key="5">
    <source>
        <dbReference type="Proteomes" id="UP001454036"/>
    </source>
</evidence>
<reference evidence="4 5" key="1">
    <citation type="submission" date="2024-01" db="EMBL/GenBank/DDBJ databases">
        <title>The complete chloroplast genome sequence of Lithospermum erythrorhizon: insights into the phylogenetic relationship among Boraginaceae species and the maternal lineages of purple gromwells.</title>
        <authorList>
            <person name="Okada T."/>
            <person name="Watanabe K."/>
        </authorList>
    </citation>
    <scope>NUCLEOTIDE SEQUENCE [LARGE SCALE GENOMIC DNA]</scope>
</reference>
<protein>
    <submittedName>
        <fullName evidence="4">RNA helicase</fullName>
    </submittedName>
</protein>
<keyword evidence="5" id="KW-1185">Reference proteome</keyword>
<dbReference type="GO" id="GO:0004386">
    <property type="term" value="F:helicase activity"/>
    <property type="evidence" value="ECO:0007669"/>
    <property type="project" value="UniProtKB-KW"/>
</dbReference>
<dbReference type="Gene3D" id="3.40.50.300">
    <property type="entry name" value="P-loop containing nucleotide triphosphate hydrolases"/>
    <property type="match status" value="1"/>
</dbReference>
<dbReference type="PANTHER" id="PTHR10887:SF495">
    <property type="entry name" value="HELICASE SENATAXIN ISOFORM X1-RELATED"/>
    <property type="match status" value="1"/>
</dbReference>
<organism evidence="4 5">
    <name type="scientific">Lithospermum erythrorhizon</name>
    <name type="common">Purple gromwell</name>
    <name type="synonym">Lithospermum officinale var. erythrorhizon</name>
    <dbReference type="NCBI Taxonomy" id="34254"/>
    <lineage>
        <taxon>Eukaryota</taxon>
        <taxon>Viridiplantae</taxon>
        <taxon>Streptophyta</taxon>
        <taxon>Embryophyta</taxon>
        <taxon>Tracheophyta</taxon>
        <taxon>Spermatophyta</taxon>
        <taxon>Magnoliopsida</taxon>
        <taxon>eudicotyledons</taxon>
        <taxon>Gunneridae</taxon>
        <taxon>Pentapetalae</taxon>
        <taxon>asterids</taxon>
        <taxon>lamiids</taxon>
        <taxon>Boraginales</taxon>
        <taxon>Boraginaceae</taxon>
        <taxon>Boraginoideae</taxon>
        <taxon>Lithospermeae</taxon>
        <taxon>Lithospermum</taxon>
    </lineage>
</organism>
<name>A0AAV3PVG2_LITER</name>
<keyword evidence="4" id="KW-0347">Helicase</keyword>
<dbReference type="InterPro" id="IPR056474">
    <property type="entry name" value="SEN1_barrel"/>
</dbReference>
<dbReference type="PANTHER" id="PTHR10887">
    <property type="entry name" value="DNA2/NAM7 HELICASE FAMILY"/>
    <property type="match status" value="1"/>
</dbReference>